<proteinExistence type="predicted"/>
<name>K1TJV1_9ZZZZ</name>
<dbReference type="SUPFAM" id="SSF64484">
    <property type="entry name" value="beta and beta-prime subunits of DNA dependent RNA-polymerase"/>
    <property type="match status" value="1"/>
</dbReference>
<dbReference type="PANTHER" id="PTHR48443">
    <property type="entry name" value="DNA-DIRECTED RNA POLYMERASE SUBUNIT BETA"/>
    <property type="match status" value="1"/>
</dbReference>
<feature type="non-terminal residue" evidence="1">
    <location>
        <position position="1"/>
    </location>
</feature>
<dbReference type="EMBL" id="AJWY01004075">
    <property type="protein sequence ID" value="EKC73422.1"/>
    <property type="molecule type" value="Genomic_DNA"/>
</dbReference>
<evidence type="ECO:0000313" key="1">
    <source>
        <dbReference type="EMBL" id="EKC73422.1"/>
    </source>
</evidence>
<dbReference type="AlphaFoldDB" id="K1TJV1"/>
<accession>K1TJV1</accession>
<organism evidence="1">
    <name type="scientific">human gut metagenome</name>
    <dbReference type="NCBI Taxonomy" id="408170"/>
    <lineage>
        <taxon>unclassified sequences</taxon>
        <taxon>metagenomes</taxon>
        <taxon>organismal metagenomes</taxon>
    </lineage>
</organism>
<protein>
    <submittedName>
        <fullName evidence="1">DNA directed RNA polymerase beta-prime subunit</fullName>
    </submittedName>
</protein>
<gene>
    <name evidence="1" type="ORF">LEA_06236</name>
</gene>
<dbReference type="PANTHER" id="PTHR48443:SF1">
    <property type="entry name" value="DNA-DIRECTED RNA POLYMERASE SUBUNIT BETA"/>
    <property type="match status" value="1"/>
</dbReference>
<sequence>PGQIVTARKLRDENSMLKRRDLKPVEVRDAIPATSTQILQGITRAALGTSSFMSAASFQETTKVLNEAAINGKVDRLEGMKENVICGHLIPAGTGQREFEKIIVGSKEEYDRILANRKNVLDYSEVE</sequence>
<comment type="caution">
    <text evidence="1">The sequence shown here is derived from an EMBL/GenBank/DDBJ whole genome shotgun (WGS) entry which is preliminary data.</text>
</comment>
<dbReference type="Gene3D" id="1.10.150.390">
    <property type="match status" value="1"/>
</dbReference>
<reference evidence="1" key="1">
    <citation type="journal article" date="2013" name="Environ. Microbiol.">
        <title>Microbiota from the distal guts of lean and obese adolescents exhibit partial functional redundancy besides clear differences in community structure.</title>
        <authorList>
            <person name="Ferrer M."/>
            <person name="Ruiz A."/>
            <person name="Lanza F."/>
            <person name="Haange S.B."/>
            <person name="Oberbach A."/>
            <person name="Till H."/>
            <person name="Bargiela R."/>
            <person name="Campoy C."/>
            <person name="Segura M.T."/>
            <person name="Richter M."/>
            <person name="von Bergen M."/>
            <person name="Seifert J."/>
            <person name="Suarez A."/>
        </authorList>
    </citation>
    <scope>NUCLEOTIDE SEQUENCE</scope>
</reference>